<organism evidence="2 3">
    <name type="scientific">Olpidium bornovanus</name>
    <dbReference type="NCBI Taxonomy" id="278681"/>
    <lineage>
        <taxon>Eukaryota</taxon>
        <taxon>Fungi</taxon>
        <taxon>Fungi incertae sedis</taxon>
        <taxon>Olpidiomycota</taxon>
        <taxon>Olpidiomycotina</taxon>
        <taxon>Olpidiomycetes</taxon>
        <taxon>Olpidiales</taxon>
        <taxon>Olpidiaceae</taxon>
        <taxon>Olpidium</taxon>
    </lineage>
</organism>
<dbReference type="OrthoDB" id="20844at2759"/>
<protein>
    <submittedName>
        <fullName evidence="2">Leo1-like protein-domain-containing protein</fullName>
    </submittedName>
</protein>
<dbReference type="GO" id="GO:0016593">
    <property type="term" value="C:Cdc73/Paf1 complex"/>
    <property type="evidence" value="ECO:0007669"/>
    <property type="project" value="InterPro"/>
</dbReference>
<feature type="compositionally biased region" description="Basic and acidic residues" evidence="1">
    <location>
        <begin position="103"/>
        <end position="112"/>
    </location>
</feature>
<dbReference type="PANTHER" id="PTHR23146:SF0">
    <property type="entry name" value="RNA POLYMERASE-ASSOCIATED PROTEIN LEO1"/>
    <property type="match status" value="1"/>
</dbReference>
<keyword evidence="3" id="KW-1185">Reference proteome</keyword>
<name>A0A8H8A0I9_9FUNG</name>
<dbReference type="Proteomes" id="UP000673691">
    <property type="component" value="Unassembled WGS sequence"/>
</dbReference>
<proteinExistence type="predicted"/>
<dbReference type="GO" id="GO:1990269">
    <property type="term" value="F:RNA polymerase II C-terminal domain phosphoserine binding"/>
    <property type="evidence" value="ECO:0007669"/>
    <property type="project" value="TreeGrafter"/>
</dbReference>
<gene>
    <name evidence="2" type="ORF">BJ554DRAFT_3807</name>
</gene>
<feature type="compositionally biased region" description="Basic and acidic residues" evidence="1">
    <location>
        <begin position="135"/>
        <end position="156"/>
    </location>
</feature>
<evidence type="ECO:0000256" key="1">
    <source>
        <dbReference type="SAM" id="MobiDB-lite"/>
    </source>
</evidence>
<evidence type="ECO:0000313" key="3">
    <source>
        <dbReference type="Proteomes" id="UP000673691"/>
    </source>
</evidence>
<feature type="compositionally biased region" description="Acidic residues" evidence="1">
    <location>
        <begin position="87"/>
        <end position="102"/>
    </location>
</feature>
<feature type="region of interest" description="Disordered" evidence="1">
    <location>
        <begin position="1"/>
        <end position="167"/>
    </location>
</feature>
<dbReference type="Pfam" id="PF04004">
    <property type="entry name" value="Leo1"/>
    <property type="match status" value="1"/>
</dbReference>
<evidence type="ECO:0000313" key="2">
    <source>
        <dbReference type="EMBL" id="KAG5462730.1"/>
    </source>
</evidence>
<dbReference type="InterPro" id="IPR007149">
    <property type="entry name" value="Leo1"/>
</dbReference>
<reference evidence="2 3" key="1">
    <citation type="journal article" name="Sci. Rep.">
        <title>Genome-scale phylogenetic analyses confirm Olpidium as the closest living zoosporic fungus to the non-flagellated, terrestrial fungi.</title>
        <authorList>
            <person name="Chang Y."/>
            <person name="Rochon D."/>
            <person name="Sekimoto S."/>
            <person name="Wang Y."/>
            <person name="Chovatia M."/>
            <person name="Sandor L."/>
            <person name="Salamov A."/>
            <person name="Grigoriev I.V."/>
            <person name="Stajich J.E."/>
            <person name="Spatafora J.W."/>
        </authorList>
    </citation>
    <scope>NUCLEOTIDE SEQUENCE [LARGE SCALE GENOMIC DNA]</scope>
    <source>
        <strain evidence="2">S191</strain>
    </source>
</reference>
<accession>A0A8H8A0I9</accession>
<dbReference type="PANTHER" id="PTHR23146">
    <property type="entry name" value="LEO1 PROTEIN"/>
    <property type="match status" value="1"/>
</dbReference>
<dbReference type="AlphaFoldDB" id="A0A8H8A0I9"/>
<dbReference type="GO" id="GO:0006368">
    <property type="term" value="P:transcription elongation by RNA polymerase II"/>
    <property type="evidence" value="ECO:0007669"/>
    <property type="project" value="InterPro"/>
</dbReference>
<comment type="caution">
    <text evidence="2">The sequence shown here is derived from an EMBL/GenBank/DDBJ whole genome shotgun (WGS) entry which is preliminary data.</text>
</comment>
<dbReference type="EMBL" id="JAEFCI010001697">
    <property type="protein sequence ID" value="KAG5462730.1"/>
    <property type="molecule type" value="Genomic_DNA"/>
</dbReference>
<dbReference type="GO" id="GO:0032968">
    <property type="term" value="P:positive regulation of transcription elongation by RNA polymerase II"/>
    <property type="evidence" value="ECO:0007669"/>
    <property type="project" value="TreeGrafter"/>
</dbReference>
<feature type="non-terminal residue" evidence="2">
    <location>
        <position position="408"/>
    </location>
</feature>
<sequence>MAARSDNAASSRVGGEGTQALAPHAGGDGVLRSSPPLKRKRTEAHGLDAEEEVEEEEEEEEGAGGSSAKQPNVGGAPATDLEKDLFGDSEVESSSSSDEDGEAAAKAKEGRRPAKRGGASVPGAGGGEGPEEALEGERSESGGGGGRRDGSEKPSDAEDNAVPDGAQGDVNLAELFGSDEEEVSGPEEAGPRLIGPKAAKSRGLRKSRGTSPNISWPISVPRIWRITRQDTQTCFACASNPCQLHFMRLPKFISVAAKGFDEDTYEEEPAAEAEEQRRLDKFLLEKTIRYRVQGGQAEICSRQRAESNARFVRWSDGSLSLLLGSEMFDLTQEDYKSQKQYLAVDHPGEHILQVQAKFTDSLKFAQHPISGIYAALSAAVEDSKKRRGGIKLIQTLVDPELEKLQAQQ</sequence>
<feature type="region of interest" description="Disordered" evidence="1">
    <location>
        <begin position="179"/>
        <end position="213"/>
    </location>
</feature>
<feature type="compositionally biased region" description="Basic residues" evidence="1">
    <location>
        <begin position="199"/>
        <end position="208"/>
    </location>
</feature>
<feature type="compositionally biased region" description="Acidic residues" evidence="1">
    <location>
        <begin position="49"/>
        <end position="62"/>
    </location>
</feature>